<protein>
    <submittedName>
        <fullName evidence="2">Uncharacterized protein</fullName>
    </submittedName>
</protein>
<keyword evidence="1" id="KW-0472">Membrane</keyword>
<feature type="transmembrane region" description="Helical" evidence="1">
    <location>
        <begin position="37"/>
        <end position="56"/>
    </location>
</feature>
<keyword evidence="1" id="KW-0812">Transmembrane</keyword>
<dbReference type="EMBL" id="JBAWKS010000002">
    <property type="protein sequence ID" value="MEI4551396.1"/>
    <property type="molecule type" value="Genomic_DNA"/>
</dbReference>
<gene>
    <name evidence="2" type="ORF">WAE96_17100</name>
</gene>
<evidence type="ECO:0000313" key="3">
    <source>
        <dbReference type="Proteomes" id="UP001382455"/>
    </source>
</evidence>
<comment type="caution">
    <text evidence="2">The sequence shown here is derived from an EMBL/GenBank/DDBJ whole genome shotgun (WGS) entry which is preliminary data.</text>
</comment>
<feature type="transmembrane region" description="Helical" evidence="1">
    <location>
        <begin position="6"/>
        <end position="25"/>
    </location>
</feature>
<feature type="transmembrane region" description="Helical" evidence="1">
    <location>
        <begin position="62"/>
        <end position="87"/>
    </location>
</feature>
<evidence type="ECO:0000313" key="2">
    <source>
        <dbReference type="EMBL" id="MEI4551396.1"/>
    </source>
</evidence>
<keyword evidence="3" id="KW-1185">Reference proteome</keyword>
<sequence>MDSFTEFELVMIGLTALPVLIYFCSPLQSLFEKAARGGGVSIVVLPFSLSWILSGYAAESDIFRYVMLSFGFCFFTAFYGAGVALLLKERRKQRAQ</sequence>
<dbReference type="Proteomes" id="UP001382455">
    <property type="component" value="Unassembled WGS sequence"/>
</dbReference>
<name>A0ABU8EYU0_9GAMM</name>
<accession>A0ABU8EYU0</accession>
<evidence type="ECO:0000256" key="1">
    <source>
        <dbReference type="SAM" id="Phobius"/>
    </source>
</evidence>
<proteinExistence type="predicted"/>
<organism evidence="2 3">
    <name type="scientific">Pseudoalteromonas spongiae</name>
    <dbReference type="NCBI Taxonomy" id="298657"/>
    <lineage>
        <taxon>Bacteria</taxon>
        <taxon>Pseudomonadati</taxon>
        <taxon>Pseudomonadota</taxon>
        <taxon>Gammaproteobacteria</taxon>
        <taxon>Alteromonadales</taxon>
        <taxon>Pseudoalteromonadaceae</taxon>
        <taxon>Pseudoalteromonas</taxon>
    </lineage>
</organism>
<keyword evidence="1" id="KW-1133">Transmembrane helix</keyword>
<dbReference type="RefSeq" id="WP_336436382.1">
    <property type="nucleotide sequence ID" value="NZ_JBAWKS010000002.1"/>
</dbReference>
<reference evidence="2 3" key="1">
    <citation type="submission" date="2023-12" db="EMBL/GenBank/DDBJ databases">
        <title>Friends and Foes: Symbiotic and Algicidal bacterial influence on Karenia brevis blooms.</title>
        <authorList>
            <person name="Fei C."/>
            <person name="Mohamed A.R."/>
            <person name="Booker A."/>
            <person name="Arshad M."/>
            <person name="Klass S."/>
            <person name="Ahn S."/>
            <person name="Gilbert P.M."/>
            <person name="Heil C.A."/>
            <person name="Martinez J.M."/>
            <person name="Amin S.A."/>
        </authorList>
    </citation>
    <scope>NUCLEOTIDE SEQUENCE [LARGE SCALE GENOMIC DNA]</scope>
    <source>
        <strain evidence="2 3">CE15</strain>
    </source>
</reference>